<evidence type="ECO:0000313" key="2">
    <source>
        <dbReference type="Proteomes" id="UP001375539"/>
    </source>
</evidence>
<evidence type="ECO:0000313" key="1">
    <source>
        <dbReference type="EMBL" id="MEJ8661654.1"/>
    </source>
</evidence>
<reference evidence="1" key="1">
    <citation type="submission" date="2024-03" db="EMBL/GenBank/DDBJ databases">
        <title>Novel Streptomyces species of biotechnological and ecological value are a feature of Machair soil.</title>
        <authorList>
            <person name="Prole J.R."/>
            <person name="Goodfellow M."/>
            <person name="Allenby N."/>
            <person name="Ward A.C."/>
        </authorList>
    </citation>
    <scope>NUCLEOTIDE SEQUENCE</scope>
    <source>
        <strain evidence="1">MS1.AVA.4</strain>
    </source>
</reference>
<dbReference type="Proteomes" id="UP001375539">
    <property type="component" value="Unassembled WGS sequence"/>
</dbReference>
<dbReference type="EMBL" id="JBBKAI010000002">
    <property type="protein sequence ID" value="MEJ8661654.1"/>
    <property type="molecule type" value="Genomic_DNA"/>
</dbReference>
<gene>
    <name evidence="1" type="ORF">WKI58_34970</name>
</gene>
<organism evidence="1 2">
    <name type="scientific">Streptomyces pratisoli</name>
    <dbReference type="NCBI Taxonomy" id="3139917"/>
    <lineage>
        <taxon>Bacteria</taxon>
        <taxon>Bacillati</taxon>
        <taxon>Actinomycetota</taxon>
        <taxon>Actinomycetes</taxon>
        <taxon>Kitasatosporales</taxon>
        <taxon>Streptomycetaceae</taxon>
        <taxon>Streptomyces</taxon>
    </lineage>
</organism>
<sequence>MHERDGRPSSPAPSPLGVLSCSRRGSTWVVALGGDLGPEALAGVSRRLDDVLDDGRTIVMDTRSVTSADPAMLGLLMRLQEEAPLYVAAPSPPVRELLETAGPHTSVRTVASLGEALDALGSGAS</sequence>
<proteinExistence type="predicted"/>
<keyword evidence="2" id="KW-1185">Reference proteome</keyword>
<name>A0ACC6QTE6_9ACTN</name>
<comment type="caution">
    <text evidence="1">The sequence shown here is derived from an EMBL/GenBank/DDBJ whole genome shotgun (WGS) entry which is preliminary data.</text>
</comment>
<protein>
    <submittedName>
        <fullName evidence="1">STAS domain-containing protein</fullName>
    </submittedName>
</protein>
<accession>A0ACC6QTE6</accession>